<keyword evidence="5" id="KW-0547">Nucleotide-binding</keyword>
<keyword evidence="2" id="KW-0285">Flavoprotein</keyword>
<dbReference type="PANTHER" id="PTHR22912">
    <property type="entry name" value="DISULFIDE OXIDOREDUCTASE"/>
    <property type="match status" value="1"/>
</dbReference>
<evidence type="ECO:0000259" key="7">
    <source>
        <dbReference type="Pfam" id="PF02852"/>
    </source>
</evidence>
<proteinExistence type="inferred from homology"/>
<dbReference type="GO" id="GO:0004148">
    <property type="term" value="F:dihydrolipoyl dehydrogenase (NADH) activity"/>
    <property type="evidence" value="ECO:0007669"/>
    <property type="project" value="TreeGrafter"/>
</dbReference>
<comment type="caution">
    <text evidence="9">The sequence shown here is derived from an EMBL/GenBank/DDBJ whole genome shotgun (WGS) entry which is preliminary data.</text>
</comment>
<feature type="domain" description="Pyridine nucleotide-disulphide oxidoreductase dimerisation" evidence="7">
    <location>
        <begin position="347"/>
        <end position="449"/>
    </location>
</feature>
<feature type="binding site" evidence="5">
    <location>
        <position position="124"/>
    </location>
    <ligand>
        <name>FAD</name>
        <dbReference type="ChEBI" id="CHEBI:57692"/>
    </ligand>
</feature>
<gene>
    <name evidence="9" type="primary">gshR</name>
    <name evidence="9" type="ORF">OENOO_36011</name>
</gene>
<evidence type="ECO:0000259" key="8">
    <source>
        <dbReference type="Pfam" id="PF07992"/>
    </source>
</evidence>
<dbReference type="Pfam" id="PF07992">
    <property type="entry name" value="Pyr_redox_2"/>
    <property type="match status" value="1"/>
</dbReference>
<comment type="cofactor">
    <cofactor evidence="5">
        <name>FAD</name>
        <dbReference type="ChEBI" id="CHEBI:57692"/>
    </cofactor>
    <text evidence="5">Binds 1 FAD per subunit.</text>
</comment>
<dbReference type="PRINTS" id="PR00411">
    <property type="entry name" value="PNDRDTASEI"/>
</dbReference>
<dbReference type="InterPro" id="IPR050151">
    <property type="entry name" value="Class-I_Pyr_Nuc-Dis_Oxidored"/>
</dbReference>
<feature type="binding site" evidence="5">
    <location>
        <position position="310"/>
    </location>
    <ligand>
        <name>FAD</name>
        <dbReference type="ChEBI" id="CHEBI:57692"/>
    </ligand>
</feature>
<dbReference type="HOGENOM" id="CLU_016755_2_0_9"/>
<dbReference type="InterPro" id="IPR036188">
    <property type="entry name" value="FAD/NAD-bd_sf"/>
</dbReference>
<evidence type="ECO:0000313" key="9">
    <source>
        <dbReference type="EMBL" id="EAV39959.1"/>
    </source>
</evidence>
<dbReference type="Proteomes" id="UP000003346">
    <property type="component" value="Unassembled WGS sequence"/>
</dbReference>
<protein>
    <submittedName>
        <fullName evidence="9">Glutathione reductase</fullName>
    </submittedName>
</protein>
<dbReference type="SUPFAM" id="SSF55424">
    <property type="entry name" value="FAD/NAD-linked reductases, dimerisation (C-terminal) domain"/>
    <property type="match status" value="1"/>
</dbReference>
<dbReference type="SUPFAM" id="SSF51905">
    <property type="entry name" value="FAD/NAD(P)-binding domain"/>
    <property type="match status" value="1"/>
</dbReference>
<dbReference type="InterPro" id="IPR004099">
    <property type="entry name" value="Pyr_nucl-diS_OxRdtase_dimer"/>
</dbReference>
<dbReference type="InterPro" id="IPR001100">
    <property type="entry name" value="Pyr_nuc-diS_OxRdtase"/>
</dbReference>
<keyword evidence="3 5" id="KW-0274">FAD</keyword>
<evidence type="ECO:0000313" key="10">
    <source>
        <dbReference type="Proteomes" id="UP000003346"/>
    </source>
</evidence>
<feature type="binding site" evidence="5">
    <location>
        <begin position="183"/>
        <end position="190"/>
    </location>
    <ligand>
        <name>NAD(+)</name>
        <dbReference type="ChEBI" id="CHEBI:57540"/>
    </ligand>
</feature>
<keyword evidence="4 5" id="KW-0520">NAD</keyword>
<reference evidence="9 10" key="1">
    <citation type="submission" date="2006-11" db="EMBL/GenBank/DDBJ databases">
        <authorList>
            <consortium name="Laboratoire de Microbiologie (Universite Bourgogne)"/>
            <consortium name="GENOME Express"/>
            <consortium name="UMR Oenologie Ampelologie (Universite Bordeaux 2)"/>
            <person name="Guzzo J."/>
        </authorList>
    </citation>
    <scope>NUCLEOTIDE SEQUENCE [LARGE SCALE GENOMIC DNA]</scope>
    <source>
        <strain evidence="9 10">ATCC BAA-1163</strain>
    </source>
</reference>
<dbReference type="PIRSF" id="PIRSF000350">
    <property type="entry name" value="Mercury_reductase_MerA"/>
    <property type="match status" value="1"/>
</dbReference>
<dbReference type="Pfam" id="PF02852">
    <property type="entry name" value="Pyr_redox_dim"/>
    <property type="match status" value="1"/>
</dbReference>
<dbReference type="GO" id="GO:0050660">
    <property type="term" value="F:flavin adenine dinucleotide binding"/>
    <property type="evidence" value="ECO:0007669"/>
    <property type="project" value="TreeGrafter"/>
</dbReference>
<accession>A0NHS1</accession>
<evidence type="ECO:0000256" key="3">
    <source>
        <dbReference type="ARBA" id="ARBA00022827"/>
    </source>
</evidence>
<dbReference type="EMBL" id="AAUV01000032">
    <property type="protein sequence ID" value="EAV39959.1"/>
    <property type="molecule type" value="Genomic_DNA"/>
</dbReference>
<comment type="similarity">
    <text evidence="1">Belongs to the class-I pyridine nucleotide-disulfide oxidoreductase family.</text>
</comment>
<feature type="binding site" evidence="5">
    <location>
        <position position="270"/>
    </location>
    <ligand>
        <name>NAD(+)</name>
        <dbReference type="ChEBI" id="CHEBI:57540"/>
    </ligand>
</feature>
<dbReference type="PANTHER" id="PTHR22912:SF217">
    <property type="entry name" value="DIHYDROLIPOYL DEHYDROGENASE"/>
    <property type="match status" value="1"/>
</dbReference>
<feature type="domain" description="FAD/NAD(P)-binding" evidence="8">
    <location>
        <begin position="17"/>
        <end position="325"/>
    </location>
</feature>
<organism evidence="9 10">
    <name type="scientific">Oenococcus oeni ATCC BAA-1163</name>
    <dbReference type="NCBI Taxonomy" id="379360"/>
    <lineage>
        <taxon>Bacteria</taxon>
        <taxon>Bacillati</taxon>
        <taxon>Bacillota</taxon>
        <taxon>Bacilli</taxon>
        <taxon>Lactobacillales</taxon>
        <taxon>Lactobacillaceae</taxon>
        <taxon>Oenococcus</taxon>
    </lineage>
</organism>
<dbReference type="PRINTS" id="PR00368">
    <property type="entry name" value="FADPNR"/>
</dbReference>
<dbReference type="GO" id="GO:0006103">
    <property type="term" value="P:2-oxoglutarate metabolic process"/>
    <property type="evidence" value="ECO:0007669"/>
    <property type="project" value="TreeGrafter"/>
</dbReference>
<name>A0NHS1_OENOE</name>
<dbReference type="Gene3D" id="3.50.50.60">
    <property type="entry name" value="FAD/NAD(P)-binding domain"/>
    <property type="match status" value="1"/>
</dbReference>
<evidence type="ECO:0000256" key="5">
    <source>
        <dbReference type="PIRSR" id="PIRSR000350-3"/>
    </source>
</evidence>
<evidence type="ECO:0000256" key="6">
    <source>
        <dbReference type="PIRSR" id="PIRSR000350-4"/>
    </source>
</evidence>
<evidence type="ECO:0000256" key="1">
    <source>
        <dbReference type="ARBA" id="ARBA00007532"/>
    </source>
</evidence>
<dbReference type="InterPro" id="IPR023753">
    <property type="entry name" value="FAD/NAD-binding_dom"/>
</dbReference>
<dbReference type="InterPro" id="IPR016156">
    <property type="entry name" value="FAD/NAD-linked_Rdtase_dimer_sf"/>
</dbReference>
<dbReference type="AlphaFoldDB" id="A0NHS1"/>
<feature type="disulfide bond" description="Redox-active" evidence="6">
    <location>
        <begin position="54"/>
        <end position="59"/>
    </location>
</feature>
<evidence type="ECO:0000256" key="2">
    <source>
        <dbReference type="ARBA" id="ARBA00022630"/>
    </source>
</evidence>
<sequence length="455" mass="49699">MVSELEEITMKNQQYDYDVLYIGSGHGTFDGAIPLAAKGFKVGIVEYDLVGGTCPNRGCNAKITLDAPVALQRQFENLNGVIEGEAKINWSANLTHKQEVIGKLPDMIAGLAKSVHIDILSGHGVLDDPHTVLVDGTPKTAEKIVIATGLRPHRLDISGSELAHDSSDFMNLSAMPKRLTVIGSGYIAMEFATMANAAGSEVTVITHGNRALRKFNQDFVEKIIDDLQKRGVKFVRNTEVTSFEKKGTALTVNAEDNFQLETDWILDATGRIPNVEKIGLDKLGVEYNKNGVVVNDHLQTNVPNIYASGDVIDKIQPKLTPTAVFESTYLMHQFAGDSSSAIDYPAIPSVVFTSPRIAQVGVTPEEAKKNPDKYTIETHHTPDDWYRQVDKEQLGDNALIFDKEHHLVGASEFSDKADDAINTLLPAIEFKLGPEQLGRLIYLFPSISSSAAGQL</sequence>
<evidence type="ECO:0000256" key="4">
    <source>
        <dbReference type="ARBA" id="ARBA00023027"/>
    </source>
</evidence>